<feature type="transmembrane region" description="Helical" evidence="9">
    <location>
        <begin position="241"/>
        <end position="261"/>
    </location>
</feature>
<dbReference type="Pfam" id="PF02653">
    <property type="entry name" value="BPD_transp_2"/>
    <property type="match status" value="1"/>
</dbReference>
<dbReference type="PANTHER" id="PTHR11795:SF442">
    <property type="entry name" value="ABC TRANSPORTER ATP-BINDING PROTEIN"/>
    <property type="match status" value="1"/>
</dbReference>
<evidence type="ECO:0000256" key="4">
    <source>
        <dbReference type="ARBA" id="ARBA00022692"/>
    </source>
</evidence>
<feature type="transmembrane region" description="Helical" evidence="9">
    <location>
        <begin position="12"/>
        <end position="38"/>
    </location>
</feature>
<evidence type="ECO:0000256" key="9">
    <source>
        <dbReference type="SAM" id="Phobius"/>
    </source>
</evidence>
<proteinExistence type="inferred from homology"/>
<dbReference type="Proteomes" id="UP000648257">
    <property type="component" value="Unassembled WGS sequence"/>
</dbReference>
<feature type="transmembrane region" description="Helical" evidence="9">
    <location>
        <begin position="94"/>
        <end position="112"/>
    </location>
</feature>
<feature type="transmembrane region" description="Helical" evidence="9">
    <location>
        <begin position="281"/>
        <end position="303"/>
    </location>
</feature>
<evidence type="ECO:0000256" key="8">
    <source>
        <dbReference type="ARBA" id="ARBA00037998"/>
    </source>
</evidence>
<evidence type="ECO:0000313" key="10">
    <source>
        <dbReference type="EMBL" id="MBC3806042.1"/>
    </source>
</evidence>
<evidence type="ECO:0000256" key="3">
    <source>
        <dbReference type="ARBA" id="ARBA00022475"/>
    </source>
</evidence>
<keyword evidence="7 9" id="KW-0472">Membrane</keyword>
<keyword evidence="11" id="KW-1185">Reference proteome</keyword>
<accession>A0ABR6WZF8</accession>
<feature type="transmembrane region" description="Helical" evidence="9">
    <location>
        <begin position="58"/>
        <end position="82"/>
    </location>
</feature>
<feature type="transmembrane region" description="Helical" evidence="9">
    <location>
        <begin position="217"/>
        <end position="234"/>
    </location>
</feature>
<keyword evidence="2" id="KW-0813">Transport</keyword>
<comment type="similarity">
    <text evidence="8">Belongs to the binding-protein-dependent transport system permease family. LivHM subfamily.</text>
</comment>
<reference evidence="10 11" key="1">
    <citation type="submission" date="2020-08" db="EMBL/GenBank/DDBJ databases">
        <title>Novel species isolated from subtropical streams in China.</title>
        <authorList>
            <person name="Lu H."/>
        </authorList>
    </citation>
    <scope>NUCLEOTIDE SEQUENCE [LARGE SCALE GENOMIC DNA]</scope>
    <source>
        <strain evidence="10 11">KACC 16656</strain>
    </source>
</reference>
<comment type="subcellular location">
    <subcellularLocation>
        <location evidence="1">Cell membrane</location>
        <topology evidence="1">Multi-pass membrane protein</topology>
    </subcellularLocation>
</comment>
<evidence type="ECO:0000256" key="1">
    <source>
        <dbReference type="ARBA" id="ARBA00004651"/>
    </source>
</evidence>
<evidence type="ECO:0000256" key="2">
    <source>
        <dbReference type="ARBA" id="ARBA00022448"/>
    </source>
</evidence>
<keyword evidence="5" id="KW-0029">Amino-acid transport</keyword>
<dbReference type="PANTHER" id="PTHR11795">
    <property type="entry name" value="BRANCHED-CHAIN AMINO ACID TRANSPORT SYSTEM PERMEASE PROTEIN LIVH"/>
    <property type="match status" value="1"/>
</dbReference>
<keyword evidence="3" id="KW-1003">Cell membrane</keyword>
<evidence type="ECO:0000313" key="11">
    <source>
        <dbReference type="Proteomes" id="UP000648257"/>
    </source>
</evidence>
<keyword evidence="4 9" id="KW-0812">Transmembrane</keyword>
<dbReference type="InterPro" id="IPR052157">
    <property type="entry name" value="BCAA_transport_permease"/>
</dbReference>
<comment type="caution">
    <text evidence="10">The sequence shown here is derived from an EMBL/GenBank/DDBJ whole genome shotgun (WGS) entry which is preliminary data.</text>
</comment>
<organism evidence="10 11">
    <name type="scientific">Undibacterium seohonense</name>
    <dbReference type="NCBI Taxonomy" id="1344950"/>
    <lineage>
        <taxon>Bacteria</taxon>
        <taxon>Pseudomonadati</taxon>
        <taxon>Pseudomonadota</taxon>
        <taxon>Betaproteobacteria</taxon>
        <taxon>Burkholderiales</taxon>
        <taxon>Oxalobacteraceae</taxon>
        <taxon>Undibacterium</taxon>
    </lineage>
</organism>
<sequence length="326" mass="35495">MEFFLINLLNGLSYGFLLFMLSAGLTIIFSLLGVLNFAHASFYMLGAYLGYSFSHIFGFWWGLMLAPLLTGLLGIMIERFALRRLHRQGQLAELLFSFGLAAVMLETVQLIWGKLALPYQIPLALQGNLFNVYSSPFSIYRGFIALLALLILGLLYVLFSRTRTGLIIQASSTQPKMVEALGHNVPKIFMWVFGLGCGLAGLAGAVGGNLMVTEPSMAAHVGSIIFVVIVVGGMGSLKGAFWGSMLIAIMQTFAVTVDLSLQEMLAYFGVLMPISDEAGLMTIRISQLAPVLPFLLLIMMLVWRPNGLFGERANAPLNAGARSKHA</sequence>
<keyword evidence="6 9" id="KW-1133">Transmembrane helix</keyword>
<name>A0ABR6WZF8_9BURK</name>
<feature type="transmembrane region" description="Helical" evidence="9">
    <location>
        <begin position="188"/>
        <end position="211"/>
    </location>
</feature>
<evidence type="ECO:0000256" key="6">
    <source>
        <dbReference type="ARBA" id="ARBA00022989"/>
    </source>
</evidence>
<evidence type="ECO:0000256" key="7">
    <source>
        <dbReference type="ARBA" id="ARBA00023136"/>
    </source>
</evidence>
<dbReference type="EMBL" id="JACOFW010000001">
    <property type="protein sequence ID" value="MBC3806042.1"/>
    <property type="molecule type" value="Genomic_DNA"/>
</dbReference>
<dbReference type="RefSeq" id="WP_186920758.1">
    <property type="nucleotide sequence ID" value="NZ_JACOFW010000001.1"/>
</dbReference>
<dbReference type="CDD" id="cd06582">
    <property type="entry name" value="TM_PBP1_LivH_like"/>
    <property type="match status" value="1"/>
</dbReference>
<gene>
    <name evidence="10" type="ORF">H8K52_01635</name>
</gene>
<evidence type="ECO:0000256" key="5">
    <source>
        <dbReference type="ARBA" id="ARBA00022970"/>
    </source>
</evidence>
<protein>
    <submittedName>
        <fullName evidence="10">Branched-chain amino acid ABC transporter permease</fullName>
    </submittedName>
</protein>
<dbReference type="InterPro" id="IPR001851">
    <property type="entry name" value="ABC_transp_permease"/>
</dbReference>
<feature type="transmembrane region" description="Helical" evidence="9">
    <location>
        <begin position="139"/>
        <end position="159"/>
    </location>
</feature>